<keyword evidence="3" id="KW-1185">Reference proteome</keyword>
<gene>
    <name evidence="2" type="ORF">DSM106972_020840</name>
</gene>
<dbReference type="EMBL" id="RSCL01000004">
    <property type="protein sequence ID" value="RUT07824.1"/>
    <property type="molecule type" value="Genomic_DNA"/>
</dbReference>
<reference evidence="2" key="1">
    <citation type="submission" date="2018-12" db="EMBL/GenBank/DDBJ databases">
        <authorList>
            <person name="Will S."/>
            <person name="Neumann-Schaal M."/>
            <person name="Henke P."/>
        </authorList>
    </citation>
    <scope>NUCLEOTIDE SEQUENCE</scope>
    <source>
        <strain evidence="2">PCC 7102</strain>
    </source>
</reference>
<evidence type="ECO:0000313" key="2">
    <source>
        <dbReference type="EMBL" id="RUT07824.1"/>
    </source>
</evidence>
<dbReference type="PROSITE" id="PS51257">
    <property type="entry name" value="PROKAR_LIPOPROTEIN"/>
    <property type="match status" value="1"/>
</dbReference>
<organism evidence="2 3">
    <name type="scientific">Dulcicalothrix desertica PCC 7102</name>
    <dbReference type="NCBI Taxonomy" id="232991"/>
    <lineage>
        <taxon>Bacteria</taxon>
        <taxon>Bacillati</taxon>
        <taxon>Cyanobacteriota</taxon>
        <taxon>Cyanophyceae</taxon>
        <taxon>Nostocales</taxon>
        <taxon>Calotrichaceae</taxon>
        <taxon>Dulcicalothrix</taxon>
    </lineage>
</organism>
<dbReference type="RefSeq" id="WP_127080679.1">
    <property type="nucleotide sequence ID" value="NZ_RSCL01000004.1"/>
</dbReference>
<feature type="chain" id="PRO_5030082911" description="DUF2808 domain-containing protein" evidence="1">
    <location>
        <begin position="28"/>
        <end position="172"/>
    </location>
</feature>
<accession>A0A3S1APG3</accession>
<reference evidence="2" key="2">
    <citation type="journal article" date="2019" name="Genome Biol. Evol.">
        <title>Day and night: Metabolic profiles and evolutionary relationships of six axenic non-marine cyanobacteria.</title>
        <authorList>
            <person name="Will S.E."/>
            <person name="Henke P."/>
            <person name="Boedeker C."/>
            <person name="Huang S."/>
            <person name="Brinkmann H."/>
            <person name="Rohde M."/>
            <person name="Jarek M."/>
            <person name="Friedl T."/>
            <person name="Seufert S."/>
            <person name="Schumacher M."/>
            <person name="Overmann J."/>
            <person name="Neumann-Schaal M."/>
            <person name="Petersen J."/>
        </authorList>
    </citation>
    <scope>NUCLEOTIDE SEQUENCE [LARGE SCALE GENOMIC DNA]</scope>
    <source>
        <strain evidence="2">PCC 7102</strain>
    </source>
</reference>
<evidence type="ECO:0008006" key="4">
    <source>
        <dbReference type="Google" id="ProtNLM"/>
    </source>
</evidence>
<dbReference type="Pfam" id="PF10989">
    <property type="entry name" value="DUF2808"/>
    <property type="match status" value="1"/>
</dbReference>
<dbReference type="OrthoDB" id="464559at2"/>
<dbReference type="Proteomes" id="UP000271624">
    <property type="component" value="Unassembled WGS sequence"/>
</dbReference>
<evidence type="ECO:0000313" key="3">
    <source>
        <dbReference type="Proteomes" id="UP000271624"/>
    </source>
</evidence>
<comment type="caution">
    <text evidence="2">The sequence shown here is derived from an EMBL/GenBank/DDBJ whole genome shotgun (WGS) entry which is preliminary data.</text>
</comment>
<keyword evidence="1" id="KW-0732">Signal</keyword>
<proteinExistence type="predicted"/>
<dbReference type="InterPro" id="IPR021256">
    <property type="entry name" value="DUF2808"/>
</dbReference>
<evidence type="ECO:0000256" key="1">
    <source>
        <dbReference type="SAM" id="SignalP"/>
    </source>
</evidence>
<protein>
    <recommendedName>
        <fullName evidence="4">DUF2808 domain-containing protein</fullName>
    </recommendedName>
</protein>
<name>A0A3S1APG3_9CYAN</name>
<sequence>MRRVLGIFSAVAVTSCLLTGFQGVSMAQSGINLWSGVRRENQLNHRFDFGGQANGWDRLRLRADAKRFKNSVARLVISYPEYYKGSFDPKKIEVRAKGKSIPLQEARWDKDNRVIEIFPAEPIPAGTGVEIVLSNIKIPPFGGMYYFNLAIQSAGDIPLSTYIGTWIISVGA</sequence>
<feature type="signal peptide" evidence="1">
    <location>
        <begin position="1"/>
        <end position="27"/>
    </location>
</feature>
<dbReference type="AlphaFoldDB" id="A0A3S1APG3"/>